<proteinExistence type="inferred from homology"/>
<dbReference type="SUPFAM" id="SSF51445">
    <property type="entry name" value="(Trans)glycosidases"/>
    <property type="match status" value="1"/>
</dbReference>
<dbReference type="Gene3D" id="2.60.120.260">
    <property type="entry name" value="Galactose-binding domain-like"/>
    <property type="match status" value="1"/>
</dbReference>
<evidence type="ECO:0000259" key="8">
    <source>
        <dbReference type="PROSITE" id="PS50853"/>
    </source>
</evidence>
<keyword evidence="5" id="KW-0624">Polysaccharide degradation</keyword>
<evidence type="ECO:0000256" key="7">
    <source>
        <dbReference type="SAM" id="SignalP"/>
    </source>
</evidence>
<dbReference type="Gene3D" id="2.60.40.10">
    <property type="entry name" value="Immunoglobulins"/>
    <property type="match status" value="1"/>
</dbReference>
<keyword evidence="5" id="KW-0119">Carbohydrate metabolism</keyword>
<protein>
    <recommendedName>
        <fullName evidence="2">chitinase</fullName>
        <ecNumber evidence="2">3.2.1.14</ecNumber>
    </recommendedName>
</protein>
<dbReference type="InterPro" id="IPR003961">
    <property type="entry name" value="FN3_dom"/>
</dbReference>
<sequence length="568" mass="57866">MDPVRTRRRRRLGTWSGAVTAALALTVTAVGQASAADVNNARNAGFESGLSNWTCSASSGATVSSPVHAGSAALKATPGGQDNARCAQTVKVKPNSTYTLSAWVQGGYSYLGVTGTGTTDVSTWTPDSASWKQLATSFTTGSSTSSVTVYTHGWYGQSAYYVDDLSVFGPDGGGGDGEPEPTVPAAPAGLKVSGTTSSSATLAWNAVSGATGYSLYRDGTKVTAVTGTSATVTGLAASTSYSFQVTATNAAGESAKSAAVTARTAAPGDGGGGDLPKHAVTGYWQNFNNGATVQKISDVPSQYDIIAVAFADATTTPGAVTFNLDSAGLGGYTVDQFKADVRAKQAAGKKVIISVGGEKGTVSVNDSASATNFANSVYSVMQDYGFDGVDIDLENGLNATYMTQALRALSAKAGPDMILTMAPQTIDMQSTSGSYFRTALNVKDILTVVNMQYYNSGSMLGCDGKVYSQGSVDFLTALACIQLEGGLDPSQVGLGLPASTRAAGGGYVSPSVVNAALDCLTKATNCGSFKPSKTYPDLRGAMTWSTNWDATAGNGWSGAVGPHVHALP</sequence>
<dbReference type="InterPro" id="IPR011583">
    <property type="entry name" value="Chitinase_II/V-like_cat"/>
</dbReference>
<dbReference type="InterPro" id="IPR013783">
    <property type="entry name" value="Ig-like_fold"/>
</dbReference>
<dbReference type="PANTHER" id="PTHR45708:SF49">
    <property type="entry name" value="ENDOCHITINASE"/>
    <property type="match status" value="1"/>
</dbReference>
<dbReference type="PROSITE" id="PS01095">
    <property type="entry name" value="GH18_1"/>
    <property type="match status" value="1"/>
</dbReference>
<keyword evidence="7" id="KW-0732">Signal</keyword>
<dbReference type="Pfam" id="PF02018">
    <property type="entry name" value="CBM_4_9"/>
    <property type="match status" value="1"/>
</dbReference>
<dbReference type="PROSITE" id="PS50853">
    <property type="entry name" value="FN3"/>
    <property type="match status" value="1"/>
</dbReference>
<dbReference type="InterPro" id="IPR008979">
    <property type="entry name" value="Galactose-bd-like_sf"/>
</dbReference>
<accession>A0ABU3ARW7</accession>
<dbReference type="SUPFAM" id="SSF49785">
    <property type="entry name" value="Galactose-binding domain-like"/>
    <property type="match status" value="1"/>
</dbReference>
<dbReference type="EMBL" id="JAVRFH010000023">
    <property type="protein sequence ID" value="MDT0612937.1"/>
    <property type="molecule type" value="Genomic_DNA"/>
</dbReference>
<evidence type="ECO:0000259" key="9">
    <source>
        <dbReference type="PROSITE" id="PS51910"/>
    </source>
</evidence>
<dbReference type="PANTHER" id="PTHR45708">
    <property type="entry name" value="ENDOCHITINASE"/>
    <property type="match status" value="1"/>
</dbReference>
<reference evidence="10" key="1">
    <citation type="submission" date="2024-05" db="EMBL/GenBank/DDBJ databases">
        <title>30 novel species of actinomycetes from the DSMZ collection.</title>
        <authorList>
            <person name="Nouioui I."/>
        </authorList>
    </citation>
    <scope>NUCLEOTIDE SEQUENCE</scope>
    <source>
        <strain evidence="10">DSM 40712</strain>
    </source>
</reference>
<dbReference type="SMART" id="SM00636">
    <property type="entry name" value="Glyco_18"/>
    <property type="match status" value="1"/>
</dbReference>
<dbReference type="InterPro" id="IPR001579">
    <property type="entry name" value="Glyco_hydro_18_chit_AS"/>
</dbReference>
<evidence type="ECO:0000256" key="6">
    <source>
        <dbReference type="RuleBase" id="RU000489"/>
    </source>
</evidence>
<dbReference type="Pfam" id="PF00704">
    <property type="entry name" value="Glyco_hydro_18"/>
    <property type="match status" value="1"/>
</dbReference>
<dbReference type="SMART" id="SM00060">
    <property type="entry name" value="FN3"/>
    <property type="match status" value="1"/>
</dbReference>
<keyword evidence="3 6" id="KW-0378">Hydrolase</keyword>
<keyword evidence="4 6" id="KW-0326">Glycosidase</keyword>
<comment type="caution">
    <text evidence="10">The sequence shown here is derived from an EMBL/GenBank/DDBJ whole genome shotgun (WGS) entry which is preliminary data.</text>
</comment>
<evidence type="ECO:0000256" key="2">
    <source>
        <dbReference type="ARBA" id="ARBA00012729"/>
    </source>
</evidence>
<feature type="chain" id="PRO_5046471706" description="chitinase" evidence="7">
    <location>
        <begin position="36"/>
        <end position="568"/>
    </location>
</feature>
<evidence type="ECO:0000256" key="3">
    <source>
        <dbReference type="ARBA" id="ARBA00022801"/>
    </source>
</evidence>
<keyword evidence="11" id="KW-1185">Reference proteome</keyword>
<organism evidence="10 11">
    <name type="scientific">Streptomyces lancefieldiae</name>
    <dbReference type="NCBI Taxonomy" id="3075520"/>
    <lineage>
        <taxon>Bacteria</taxon>
        <taxon>Bacillati</taxon>
        <taxon>Actinomycetota</taxon>
        <taxon>Actinomycetes</taxon>
        <taxon>Kitasatosporales</taxon>
        <taxon>Streptomycetaceae</taxon>
        <taxon>Streptomyces</taxon>
    </lineage>
</organism>
<dbReference type="InterPro" id="IPR006311">
    <property type="entry name" value="TAT_signal"/>
</dbReference>
<dbReference type="InterPro" id="IPR036116">
    <property type="entry name" value="FN3_sf"/>
</dbReference>
<dbReference type="EC" id="3.2.1.14" evidence="2"/>
<evidence type="ECO:0000313" key="11">
    <source>
        <dbReference type="Proteomes" id="UP001180724"/>
    </source>
</evidence>
<name>A0ABU3ARW7_9ACTN</name>
<dbReference type="Proteomes" id="UP001180724">
    <property type="component" value="Unassembled WGS sequence"/>
</dbReference>
<dbReference type="InterPro" id="IPR003305">
    <property type="entry name" value="CenC_carb-bd"/>
</dbReference>
<evidence type="ECO:0000256" key="4">
    <source>
        <dbReference type="ARBA" id="ARBA00023295"/>
    </source>
</evidence>
<dbReference type="CDD" id="cd02871">
    <property type="entry name" value="GH18_chitinase_D-like"/>
    <property type="match status" value="1"/>
</dbReference>
<dbReference type="InterPro" id="IPR001223">
    <property type="entry name" value="Glyco_hydro18_cat"/>
</dbReference>
<dbReference type="PROSITE" id="PS51318">
    <property type="entry name" value="TAT"/>
    <property type="match status" value="1"/>
</dbReference>
<dbReference type="CDD" id="cd00063">
    <property type="entry name" value="FN3"/>
    <property type="match status" value="1"/>
</dbReference>
<gene>
    <name evidence="10" type="ORF">RM812_22340</name>
</gene>
<feature type="signal peptide" evidence="7">
    <location>
        <begin position="1"/>
        <end position="35"/>
    </location>
</feature>
<feature type="domain" description="Fibronectin type-III" evidence="8">
    <location>
        <begin position="186"/>
        <end position="267"/>
    </location>
</feature>
<dbReference type="PROSITE" id="PS51910">
    <property type="entry name" value="GH18_2"/>
    <property type="match status" value="1"/>
</dbReference>
<dbReference type="GO" id="GO:0016787">
    <property type="term" value="F:hydrolase activity"/>
    <property type="evidence" value="ECO:0007669"/>
    <property type="project" value="UniProtKB-KW"/>
</dbReference>
<evidence type="ECO:0000313" key="10">
    <source>
        <dbReference type="EMBL" id="MDT0612937.1"/>
    </source>
</evidence>
<dbReference type="InterPro" id="IPR017853">
    <property type="entry name" value="GH"/>
</dbReference>
<feature type="domain" description="GH18" evidence="9">
    <location>
        <begin position="278"/>
        <end position="568"/>
    </location>
</feature>
<dbReference type="Gene3D" id="3.20.20.80">
    <property type="entry name" value="Glycosidases"/>
    <property type="match status" value="1"/>
</dbReference>
<dbReference type="RefSeq" id="WP_311575010.1">
    <property type="nucleotide sequence ID" value="NZ_JAVRFH010000023.1"/>
</dbReference>
<evidence type="ECO:0000256" key="1">
    <source>
        <dbReference type="ARBA" id="ARBA00009121"/>
    </source>
</evidence>
<dbReference type="Pfam" id="PF00041">
    <property type="entry name" value="fn3"/>
    <property type="match status" value="1"/>
</dbReference>
<evidence type="ECO:0000256" key="5">
    <source>
        <dbReference type="ARBA" id="ARBA00023326"/>
    </source>
</evidence>
<comment type="similarity">
    <text evidence="1">Belongs to the glycosyl hydrolase 18 family. Chitinase class II subfamily.</text>
</comment>
<dbReference type="SUPFAM" id="SSF49265">
    <property type="entry name" value="Fibronectin type III"/>
    <property type="match status" value="1"/>
</dbReference>
<dbReference type="InterPro" id="IPR050542">
    <property type="entry name" value="Glycosyl_Hydrlase18_Chitinase"/>
</dbReference>